<dbReference type="Proteomes" id="UP001434883">
    <property type="component" value="Unassembled WGS sequence"/>
</dbReference>
<keyword evidence="2" id="KW-1185">Reference proteome</keyword>
<sequence length="104" mass="11988">MKADKWVCCPRPRMEEEVQSANHLNRTGFNHGLIKPRSSSSTHRCDFIAGISRKSKNSYYTSKALLCSTDMIYVVQTKSLDMVNKHDFFLNRVGKLPVFTLFKE</sequence>
<reference evidence="1 2" key="1">
    <citation type="submission" date="2021-06" db="EMBL/GenBank/DDBJ databases">
        <authorList>
            <person name="Palmer J.M."/>
        </authorList>
    </citation>
    <scope>NUCLEOTIDE SEQUENCE [LARGE SCALE GENOMIC DNA]</scope>
    <source>
        <strain evidence="1 2">XC_2019</strain>
        <tissue evidence="1">Muscle</tissue>
    </source>
</reference>
<proteinExistence type="predicted"/>
<gene>
    <name evidence="1" type="ORF">XENOCAPTIV_012531</name>
</gene>
<evidence type="ECO:0000313" key="1">
    <source>
        <dbReference type="EMBL" id="MEQ2207444.1"/>
    </source>
</evidence>
<dbReference type="EMBL" id="JAHRIN010044645">
    <property type="protein sequence ID" value="MEQ2207444.1"/>
    <property type="molecule type" value="Genomic_DNA"/>
</dbReference>
<organism evidence="1 2">
    <name type="scientific">Xenoophorus captivus</name>
    <dbReference type="NCBI Taxonomy" id="1517983"/>
    <lineage>
        <taxon>Eukaryota</taxon>
        <taxon>Metazoa</taxon>
        <taxon>Chordata</taxon>
        <taxon>Craniata</taxon>
        <taxon>Vertebrata</taxon>
        <taxon>Euteleostomi</taxon>
        <taxon>Actinopterygii</taxon>
        <taxon>Neopterygii</taxon>
        <taxon>Teleostei</taxon>
        <taxon>Neoteleostei</taxon>
        <taxon>Acanthomorphata</taxon>
        <taxon>Ovalentaria</taxon>
        <taxon>Atherinomorphae</taxon>
        <taxon>Cyprinodontiformes</taxon>
        <taxon>Goodeidae</taxon>
        <taxon>Xenoophorus</taxon>
    </lineage>
</organism>
<name>A0ABV0RH25_9TELE</name>
<evidence type="ECO:0000313" key="2">
    <source>
        <dbReference type="Proteomes" id="UP001434883"/>
    </source>
</evidence>
<protein>
    <submittedName>
        <fullName evidence="1">Uncharacterized protein</fullName>
    </submittedName>
</protein>
<comment type="caution">
    <text evidence="1">The sequence shown here is derived from an EMBL/GenBank/DDBJ whole genome shotgun (WGS) entry which is preliminary data.</text>
</comment>
<accession>A0ABV0RH25</accession>